<dbReference type="Proteomes" id="UP000282613">
    <property type="component" value="Unassembled WGS sequence"/>
</dbReference>
<keyword evidence="4" id="KW-1185">Reference proteome</keyword>
<evidence type="ECO:0000313" key="3">
    <source>
        <dbReference type="EMBL" id="VDK42752.1"/>
    </source>
</evidence>
<feature type="compositionally biased region" description="Polar residues" evidence="1">
    <location>
        <begin position="308"/>
        <end position="329"/>
    </location>
</feature>
<dbReference type="EMBL" id="UYRS01019087">
    <property type="protein sequence ID" value="VDK42752.1"/>
    <property type="molecule type" value="Genomic_DNA"/>
</dbReference>
<feature type="domain" description="C2H2-type" evidence="2">
    <location>
        <begin position="107"/>
        <end position="128"/>
    </location>
</feature>
<dbReference type="PROSITE" id="PS00028">
    <property type="entry name" value="ZINC_FINGER_C2H2_1"/>
    <property type="match status" value="1"/>
</dbReference>
<organism evidence="5">
    <name type="scientific">Taenia asiatica</name>
    <name type="common">Asian tapeworm</name>
    <dbReference type="NCBI Taxonomy" id="60517"/>
    <lineage>
        <taxon>Eukaryota</taxon>
        <taxon>Metazoa</taxon>
        <taxon>Spiralia</taxon>
        <taxon>Lophotrochozoa</taxon>
        <taxon>Platyhelminthes</taxon>
        <taxon>Cestoda</taxon>
        <taxon>Eucestoda</taxon>
        <taxon>Cyclophyllidea</taxon>
        <taxon>Taeniidae</taxon>
        <taxon>Taenia</taxon>
    </lineage>
</organism>
<dbReference type="InterPro" id="IPR013087">
    <property type="entry name" value="Znf_C2H2_type"/>
</dbReference>
<dbReference type="InterPro" id="IPR044288">
    <property type="entry name" value="ZNF598/HEL2"/>
</dbReference>
<feature type="compositionally biased region" description="Low complexity" evidence="1">
    <location>
        <begin position="343"/>
        <end position="353"/>
    </location>
</feature>
<feature type="region of interest" description="Disordered" evidence="1">
    <location>
        <begin position="211"/>
        <end position="236"/>
    </location>
</feature>
<feature type="compositionally biased region" description="Basic residues" evidence="1">
    <location>
        <begin position="214"/>
        <end position="224"/>
    </location>
</feature>
<name>A0A0R3WEQ1_TAEAS</name>
<dbReference type="GO" id="GO:0072344">
    <property type="term" value="P:rescue of stalled ribosome"/>
    <property type="evidence" value="ECO:0007669"/>
    <property type="project" value="InterPro"/>
</dbReference>
<dbReference type="GO" id="GO:0061630">
    <property type="term" value="F:ubiquitin protein ligase activity"/>
    <property type="evidence" value="ECO:0007669"/>
    <property type="project" value="InterPro"/>
</dbReference>
<feature type="compositionally biased region" description="Polar residues" evidence="1">
    <location>
        <begin position="260"/>
        <end position="285"/>
    </location>
</feature>
<dbReference type="GO" id="GO:0016567">
    <property type="term" value="P:protein ubiquitination"/>
    <property type="evidence" value="ECO:0007669"/>
    <property type="project" value="TreeGrafter"/>
</dbReference>
<feature type="compositionally biased region" description="Low complexity" evidence="1">
    <location>
        <begin position="558"/>
        <end position="569"/>
    </location>
</feature>
<feature type="compositionally biased region" description="Pro residues" evidence="1">
    <location>
        <begin position="530"/>
        <end position="540"/>
    </location>
</feature>
<feature type="compositionally biased region" description="Polar residues" evidence="1">
    <location>
        <begin position="417"/>
        <end position="426"/>
    </location>
</feature>
<dbReference type="STRING" id="60517.A0A0R3WEQ1"/>
<feature type="region of interest" description="Disordered" evidence="1">
    <location>
        <begin position="404"/>
        <end position="469"/>
    </location>
</feature>
<dbReference type="AlphaFoldDB" id="A0A0R3WEQ1"/>
<gene>
    <name evidence="3" type="ORF">TASK_LOCUS9310</name>
</gene>
<evidence type="ECO:0000313" key="5">
    <source>
        <dbReference type="WBParaSite" id="TASK_0000930801-mRNA-1"/>
    </source>
</evidence>
<reference evidence="5" key="1">
    <citation type="submission" date="2017-02" db="UniProtKB">
        <authorList>
            <consortium name="WormBaseParasite"/>
        </authorList>
    </citation>
    <scope>IDENTIFICATION</scope>
</reference>
<evidence type="ECO:0000256" key="1">
    <source>
        <dbReference type="SAM" id="MobiDB-lite"/>
    </source>
</evidence>
<dbReference type="GO" id="GO:0043022">
    <property type="term" value="F:ribosome binding"/>
    <property type="evidence" value="ECO:0007669"/>
    <property type="project" value="TreeGrafter"/>
</dbReference>
<feature type="region of interest" description="Disordered" evidence="1">
    <location>
        <begin position="260"/>
        <end position="366"/>
    </location>
</feature>
<dbReference type="PANTHER" id="PTHR22938">
    <property type="entry name" value="ZINC FINGER PROTEIN 598"/>
    <property type="match status" value="1"/>
</dbReference>
<accession>A0A0R3WEQ1</accession>
<dbReference type="OrthoDB" id="3838338at2759"/>
<dbReference type="Pfam" id="PF23202">
    <property type="entry name" value="PAH_ZNF598"/>
    <property type="match status" value="1"/>
</dbReference>
<protein>
    <submittedName>
        <fullName evidence="5">C2H2-type domain-containing protein</fullName>
    </submittedName>
</protein>
<reference evidence="3 4" key="2">
    <citation type="submission" date="2018-11" db="EMBL/GenBank/DDBJ databases">
        <authorList>
            <consortium name="Pathogen Informatics"/>
        </authorList>
    </citation>
    <scope>NUCLEOTIDE SEQUENCE [LARGE SCALE GENOMIC DNA]</scope>
</reference>
<dbReference type="InterPro" id="IPR057634">
    <property type="entry name" value="PAH_ZNF598/HEL2"/>
</dbReference>
<dbReference type="PANTHER" id="PTHR22938:SF0">
    <property type="entry name" value="E3 UBIQUITIN-PROTEIN LIGASE ZNF598"/>
    <property type="match status" value="1"/>
</dbReference>
<dbReference type="WBParaSite" id="TASK_0000930801-mRNA-1">
    <property type="protein sequence ID" value="TASK_0000930801-mRNA-1"/>
    <property type="gene ID" value="TASK_0000930801"/>
</dbReference>
<evidence type="ECO:0000313" key="4">
    <source>
        <dbReference type="Proteomes" id="UP000282613"/>
    </source>
</evidence>
<proteinExistence type="predicted"/>
<dbReference type="SMART" id="SM00355">
    <property type="entry name" value="ZnF_C2H2"/>
    <property type="match status" value="5"/>
</dbReference>
<feature type="region of interest" description="Disordered" evidence="1">
    <location>
        <begin position="521"/>
        <end position="619"/>
    </location>
</feature>
<sequence>MTKFQPYDSVDMSALTSEAELDFQFENDTVLASYKKLMACVCSKCGFTAPNMAALNRHTTNEHRLSFCDLCLRHAHMLPSEFMPLSCKELAAHRRWDKVRKRGHPVCEFCSQTFYEFENLIVHIREAHFICDFCHTAGVFEVFRRQQELFSHYKEMHFVCPECESAGRMTCFASEEQLGIHRMREHPNESRNDPSLWEPLQILYSNQGLIGQHTRGRNGGRRGQHAPTEDGGEADGLVVFYPTQPRAPMPEEWTVTDFPSLTNERTVDGNNATDNEASAETQRTASAVAGRQTRSHAEVVSGRGGGSYTTVQNLNDFPSLPSSSTTNEPGDQPPRQPKWVNTKKSASAAAVSKLDGQKVTPKSVPKVDDFPSLIGSSTSTNHIPSANWGAASVKVAPKPKEIRRQPTADDFPALVPATSTTSTSQRILPEPLLPSYMPSASKQAANAKEKKTKSKAVEPPLPPAPDLQPFSSALLKAKRNSWWNSADNDGAVSRMLNAENGEGGKAAAPTYSRIQTVDSFEPAKAESASSPPPHPPPPPNFSLQDFPSLGGDVKPSKKNVPTTTTATTRPPEPKKDTKKSALAPQLPQTSSTNSKKEDTDVNQNEAPPREPKSLPDLEDTETVLYEKSVYTPPLDYEAKNREVIAVAETVLNGESYPKNAFTRFASLSRLFRHGQLSAHSYLEALESLLTCKGGMSRTDWLSSMIALLPDVGLQRALLRAMKGEAAPRVPHVFTPARCRGNNPPVWAKGVVAALQVCSVCGQVCQRSGMREHAELAHS</sequence>
<evidence type="ECO:0000259" key="2">
    <source>
        <dbReference type="PROSITE" id="PS00028"/>
    </source>
</evidence>